<evidence type="ECO:0000313" key="2">
    <source>
        <dbReference type="Proteomes" id="UP000680045"/>
    </source>
</evidence>
<proteinExistence type="predicted"/>
<dbReference type="EMBL" id="JAGTPW010000006">
    <property type="protein sequence ID" value="MBR8644261.1"/>
    <property type="molecule type" value="Genomic_DNA"/>
</dbReference>
<protein>
    <submittedName>
        <fullName evidence="1">Uncharacterized protein</fullName>
    </submittedName>
</protein>
<comment type="caution">
    <text evidence="1">The sequence shown here is derived from an EMBL/GenBank/DDBJ whole genome shotgun (WGS) entry which is preliminary data.</text>
</comment>
<gene>
    <name evidence="1" type="ORF">KEH51_05260</name>
</gene>
<sequence length="106" mass="12248">MDKKMPDKDVEKYHAIAVGCRTTKMIYPHLYNPFSTHIDIQFITPDGKILTTKRGMLSGFQLKAITTNYDSQILQNIMEGRGFIKKIQEENPILQSLHSMIKYLLC</sequence>
<dbReference type="AlphaFoldDB" id="A0A941FIY2"/>
<organism evidence="1 2">
    <name type="scientific">Peribacillus frigoritolerans</name>
    <dbReference type="NCBI Taxonomy" id="450367"/>
    <lineage>
        <taxon>Bacteria</taxon>
        <taxon>Bacillati</taxon>
        <taxon>Bacillota</taxon>
        <taxon>Bacilli</taxon>
        <taxon>Bacillales</taxon>
        <taxon>Bacillaceae</taxon>
        <taxon>Peribacillus</taxon>
    </lineage>
</organism>
<evidence type="ECO:0000313" key="1">
    <source>
        <dbReference type="EMBL" id="MBR8644261.1"/>
    </source>
</evidence>
<reference evidence="1" key="1">
    <citation type="submission" date="2021-04" db="EMBL/GenBank/DDBJ databases">
        <title>Whole genome sequencing of Enterococci isolates from hospitalized patients.</title>
        <authorList>
            <person name="Ogoti B.M."/>
            <person name="Onyambu F.G."/>
        </authorList>
    </citation>
    <scope>NUCLEOTIDE SEQUENCE</scope>
    <source>
        <strain evidence="1">242</strain>
    </source>
</reference>
<dbReference type="Proteomes" id="UP000680045">
    <property type="component" value="Unassembled WGS sequence"/>
</dbReference>
<accession>A0A941FIY2</accession>
<name>A0A941FIY2_9BACI</name>